<sequence>MSTDTRRIDVDLRDDLDQEVPPDIPTEASLEVAYGEGSRRTVTIEHGQDEWTLEFEDGQCVDRDPATRPLPQWINDALDLVSGELR</sequence>
<evidence type="ECO:0000313" key="2">
    <source>
        <dbReference type="Proteomes" id="UP000182829"/>
    </source>
</evidence>
<evidence type="ECO:0000313" key="1">
    <source>
        <dbReference type="EMBL" id="SFI61958.1"/>
    </source>
</evidence>
<dbReference type="OMA" id="PQWINDA"/>
<dbReference type="Proteomes" id="UP000182829">
    <property type="component" value="Unassembled WGS sequence"/>
</dbReference>
<gene>
    <name evidence="1" type="ORF">SAMN05443661_102195</name>
</gene>
<organism evidence="1 2">
    <name type="scientific">Natronobacterium gregoryi</name>
    <dbReference type="NCBI Taxonomy" id="44930"/>
    <lineage>
        <taxon>Archaea</taxon>
        <taxon>Methanobacteriati</taxon>
        <taxon>Methanobacteriota</taxon>
        <taxon>Stenosarchaea group</taxon>
        <taxon>Halobacteria</taxon>
        <taxon>Halobacteriales</taxon>
        <taxon>Natrialbaceae</taxon>
        <taxon>Natronobacterium</taxon>
    </lineage>
</organism>
<accession>A0A1I3JPL8</accession>
<dbReference type="GeneID" id="14209049"/>
<dbReference type="EMBL" id="FORO01000002">
    <property type="protein sequence ID" value="SFI61958.1"/>
    <property type="molecule type" value="Genomic_DNA"/>
</dbReference>
<dbReference type="AlphaFoldDB" id="A0A1I3JPL8"/>
<reference evidence="1 2" key="1">
    <citation type="submission" date="2016-10" db="EMBL/GenBank/DDBJ databases">
        <authorList>
            <person name="de Groot N.N."/>
        </authorList>
    </citation>
    <scope>NUCLEOTIDE SEQUENCE [LARGE SCALE GENOMIC DNA]</scope>
    <source>
        <strain evidence="1 2">SP2</strain>
    </source>
</reference>
<proteinExistence type="predicted"/>
<dbReference type="RefSeq" id="WP_005577844.1">
    <property type="nucleotide sequence ID" value="NZ_FORO01000002.1"/>
</dbReference>
<dbReference type="OrthoDB" id="190764at2157"/>
<name>A0A1I3JPL8_9EURY</name>
<protein>
    <submittedName>
        <fullName evidence="1">Uncharacterized protein</fullName>
    </submittedName>
</protein>